<dbReference type="RefSeq" id="WP_122166215.1">
    <property type="nucleotide sequence ID" value="NZ_LR025742.1"/>
</dbReference>
<accession>A0AAJ5T2V8</accession>
<keyword evidence="3" id="KW-1185">Reference proteome</keyword>
<dbReference type="GeneID" id="71056010"/>
<dbReference type="EMBL" id="LR025742">
    <property type="protein sequence ID" value="VBB10665.1"/>
    <property type="molecule type" value="Genomic_DNA"/>
</dbReference>
<protein>
    <submittedName>
        <fullName evidence="1">Uncharacterized protein</fullName>
    </submittedName>
</protein>
<dbReference type="Proteomes" id="UP000268684">
    <property type="component" value="Chromosome II"/>
</dbReference>
<organism evidence="1 3">
    <name type="scientific">Burkholderia stabilis</name>
    <dbReference type="NCBI Taxonomy" id="95485"/>
    <lineage>
        <taxon>Bacteria</taxon>
        <taxon>Pseudomonadati</taxon>
        <taxon>Pseudomonadota</taxon>
        <taxon>Betaproteobacteria</taxon>
        <taxon>Burkholderiales</taxon>
        <taxon>Burkholderiaceae</taxon>
        <taxon>Burkholderia</taxon>
        <taxon>Burkholderia cepacia complex</taxon>
    </lineage>
</organism>
<sequence length="349" mass="38722">MNELVASPFGNRSTAVADTAGARQDQSRELAETQVKYLMAQQFPRDVIANTDKILNAFTRPTLAEQSQYQFSRGGSDISGPSIRAAEAMAQQWGNIEQGFRERSRGVDGKGVPFSEVEAFCVDLESRTTKRLQFIVRHWRDTKSGGYQLKDERDIYELIANQAQRRVRACILALIPGDVVDAAMQQAAVTLNAKADTSPEAVQKIIAAFDGFGVTKEHIEKRIQRRLDAITPAQVVTLKRIYASLRDGMSGPEEWFEMGEPAATAGETTTLKDIAARGAARKPKKPVDDALPSADGPIVDEAEMLRRIESCTDVDVLDLCVDEVRDYPEDVRARLTEAYNRRRETLLDA</sequence>
<name>A0AAJ5T2V8_9BURK</name>
<gene>
    <name evidence="1" type="ORF">BSTAB16_0772</name>
    <name evidence="2" type="ORF">BSTAB16_3556</name>
</gene>
<evidence type="ECO:0000313" key="3">
    <source>
        <dbReference type="Proteomes" id="UP000268684"/>
    </source>
</evidence>
<dbReference type="AlphaFoldDB" id="A0AAJ5T2V8"/>
<dbReference type="EMBL" id="LR025743">
    <property type="protein sequence ID" value="VBB13371.1"/>
    <property type="molecule type" value="Genomic_DNA"/>
</dbReference>
<dbReference type="Proteomes" id="UP000268684">
    <property type="component" value="Chromosome I"/>
</dbReference>
<proteinExistence type="predicted"/>
<evidence type="ECO:0000313" key="2">
    <source>
        <dbReference type="EMBL" id="VBB13371.1"/>
    </source>
</evidence>
<reference evidence="1 3" key="1">
    <citation type="submission" date="2017-11" db="EMBL/GenBank/DDBJ databases">
        <authorList>
            <person name="Seth-Smith MB H."/>
        </authorList>
    </citation>
    <scope>NUCLEOTIDE SEQUENCE [LARGE SCALE GENOMIC DNA]</scope>
    <source>
        <strain evidence="1">E</strain>
    </source>
</reference>
<evidence type="ECO:0000313" key="1">
    <source>
        <dbReference type="EMBL" id="VBB10665.1"/>
    </source>
</evidence>